<organism evidence="8 9">
    <name type="scientific">Candidatus Legionella polyplacis</name>
    <dbReference type="NCBI Taxonomy" id="2005262"/>
    <lineage>
        <taxon>Bacteria</taxon>
        <taxon>Pseudomonadati</taxon>
        <taxon>Pseudomonadota</taxon>
        <taxon>Gammaproteobacteria</taxon>
        <taxon>Legionellales</taxon>
        <taxon>Legionellaceae</taxon>
        <taxon>Legionella</taxon>
    </lineage>
</organism>
<dbReference type="InterPro" id="IPR005825">
    <property type="entry name" value="Ribosomal_uL24_CS"/>
</dbReference>
<keyword evidence="3 5" id="KW-0687">Ribonucleoprotein</keyword>
<proteinExistence type="inferred from homology"/>
<dbReference type="InterPro" id="IPR005824">
    <property type="entry name" value="KOW"/>
</dbReference>
<evidence type="ECO:0000259" key="7">
    <source>
        <dbReference type="SMART" id="SM00739"/>
    </source>
</evidence>
<dbReference type="GO" id="GO:0005840">
    <property type="term" value="C:ribosome"/>
    <property type="evidence" value="ECO:0007669"/>
    <property type="project" value="UniProtKB-KW"/>
</dbReference>
<dbReference type="Gene3D" id="2.30.30.30">
    <property type="match status" value="1"/>
</dbReference>
<keyword evidence="9" id="KW-1185">Reference proteome</keyword>
<dbReference type="Pfam" id="PF00467">
    <property type="entry name" value="KOW"/>
    <property type="match status" value="1"/>
</dbReference>
<comment type="function">
    <text evidence="5">One of the proteins that surrounds the polypeptide exit tunnel on the outside of the subunit.</text>
</comment>
<comment type="function">
    <text evidence="5">One of two assembly initiator proteins, it binds directly to the 5'-end of the 23S rRNA, where it nucleates assembly of the 50S subunit.</text>
</comment>
<dbReference type="SMART" id="SM00739">
    <property type="entry name" value="KOW"/>
    <property type="match status" value="1"/>
</dbReference>
<dbReference type="PANTHER" id="PTHR12903">
    <property type="entry name" value="MITOCHONDRIAL RIBOSOMAL PROTEIN L24"/>
    <property type="match status" value="1"/>
</dbReference>
<dbReference type="InterPro" id="IPR008991">
    <property type="entry name" value="Translation_prot_SH3-like_sf"/>
</dbReference>
<evidence type="ECO:0000256" key="1">
    <source>
        <dbReference type="ARBA" id="ARBA00010618"/>
    </source>
</evidence>
<evidence type="ECO:0000313" key="8">
    <source>
        <dbReference type="EMBL" id="WWR11680.1"/>
    </source>
</evidence>
<sequence length="119" mass="13772">MRRVKLNDMVIVLVGKNKGSIGKIKKVIGDKVIVDGINLCRKAIKPNPKIGQEGGLIFKEMPIHISNVGLYNSDIKKYGRIGFKYVKVDKYNIQYKVRYFKLNKKVIDNFNIKNRYLKK</sequence>
<dbReference type="EMBL" id="CP135137">
    <property type="protein sequence ID" value="WWR11680.1"/>
    <property type="molecule type" value="Genomic_DNA"/>
</dbReference>
<dbReference type="RefSeq" id="WP_338516211.1">
    <property type="nucleotide sequence ID" value="NZ_CP135137.1"/>
</dbReference>
<evidence type="ECO:0000313" key="9">
    <source>
        <dbReference type="Proteomes" id="UP001368618"/>
    </source>
</evidence>
<protein>
    <recommendedName>
        <fullName evidence="4 5">Large ribosomal subunit protein uL24</fullName>
    </recommendedName>
</protein>
<keyword evidence="5" id="KW-0699">rRNA-binding</keyword>
<evidence type="ECO:0000256" key="6">
    <source>
        <dbReference type="RuleBase" id="RU003477"/>
    </source>
</evidence>
<evidence type="ECO:0000256" key="2">
    <source>
        <dbReference type="ARBA" id="ARBA00022980"/>
    </source>
</evidence>
<comment type="subunit">
    <text evidence="5">Part of the 50S ribosomal subunit.</text>
</comment>
<feature type="domain" description="KOW" evidence="7">
    <location>
        <begin position="3"/>
        <end position="30"/>
    </location>
</feature>
<dbReference type="CDD" id="cd06089">
    <property type="entry name" value="KOW_RPL26"/>
    <property type="match status" value="1"/>
</dbReference>
<evidence type="ECO:0000256" key="4">
    <source>
        <dbReference type="ARBA" id="ARBA00035206"/>
    </source>
</evidence>
<dbReference type="InterPro" id="IPR003256">
    <property type="entry name" value="Ribosomal_uL24"/>
</dbReference>
<comment type="similarity">
    <text evidence="1 5 6">Belongs to the universal ribosomal protein uL24 family.</text>
</comment>
<dbReference type="NCBIfam" id="TIGR01079">
    <property type="entry name" value="rplX_bact"/>
    <property type="match status" value="1"/>
</dbReference>
<evidence type="ECO:0000256" key="5">
    <source>
        <dbReference type="HAMAP-Rule" id="MF_01326"/>
    </source>
</evidence>
<dbReference type="InterPro" id="IPR041988">
    <property type="entry name" value="Ribosomal_uL24_KOW"/>
</dbReference>
<dbReference type="InterPro" id="IPR057264">
    <property type="entry name" value="Ribosomal_uL24_C"/>
</dbReference>
<keyword evidence="2 5" id="KW-0689">Ribosomal protein</keyword>
<dbReference type="PROSITE" id="PS01108">
    <property type="entry name" value="RIBOSOMAL_L24"/>
    <property type="match status" value="1"/>
</dbReference>
<dbReference type="InterPro" id="IPR014722">
    <property type="entry name" value="Rib_uL2_dom2"/>
</dbReference>
<dbReference type="HAMAP" id="MF_01326_B">
    <property type="entry name" value="Ribosomal_uL24_B"/>
    <property type="match status" value="1"/>
</dbReference>
<evidence type="ECO:0000256" key="3">
    <source>
        <dbReference type="ARBA" id="ARBA00023274"/>
    </source>
</evidence>
<reference evidence="8" key="1">
    <citation type="submission" date="2023-09" db="EMBL/GenBank/DDBJ databases">
        <title>Genomes of two closely related lineages of the louse Polyplax serrata with different host specificities.</title>
        <authorList>
            <person name="Martinu J."/>
            <person name="Tarabai H."/>
            <person name="Stefka J."/>
            <person name="Hypsa V."/>
        </authorList>
    </citation>
    <scope>NUCLEOTIDE SEQUENCE [LARGE SCALE GENOMIC DNA]</scope>
    <source>
        <strain evidence="8">98ZLc_SE</strain>
    </source>
</reference>
<dbReference type="Proteomes" id="UP001368618">
    <property type="component" value="Chromosome"/>
</dbReference>
<accession>A0ABZ2H0I5</accession>
<dbReference type="SUPFAM" id="SSF50104">
    <property type="entry name" value="Translation proteins SH3-like domain"/>
    <property type="match status" value="1"/>
</dbReference>
<keyword evidence="5" id="KW-0694">RNA-binding</keyword>
<gene>
    <name evidence="5 8" type="primary">rplX</name>
    <name evidence="8" type="ORF">RQL39_00730</name>
</gene>
<name>A0ABZ2H0I5_9GAMM</name>
<dbReference type="Pfam" id="PF17136">
    <property type="entry name" value="ribosomal_L24"/>
    <property type="match status" value="1"/>
</dbReference>